<feature type="transmembrane region" description="Helical" evidence="1">
    <location>
        <begin position="12"/>
        <end position="30"/>
    </location>
</feature>
<proteinExistence type="predicted"/>
<organism evidence="2 3">
    <name type="scientific">Phytophthora infestans</name>
    <name type="common">Potato late blight agent</name>
    <name type="synonym">Botrytis infestans</name>
    <dbReference type="NCBI Taxonomy" id="4787"/>
    <lineage>
        <taxon>Eukaryota</taxon>
        <taxon>Sar</taxon>
        <taxon>Stramenopiles</taxon>
        <taxon>Oomycota</taxon>
        <taxon>Peronosporomycetes</taxon>
        <taxon>Peronosporales</taxon>
        <taxon>Peronosporaceae</taxon>
        <taxon>Phytophthora</taxon>
    </lineage>
</organism>
<dbReference type="AlphaFoldDB" id="A0A833SNP9"/>
<gene>
    <name evidence="2" type="ORF">GN244_ATG18529</name>
</gene>
<evidence type="ECO:0000256" key="1">
    <source>
        <dbReference type="SAM" id="Phobius"/>
    </source>
</evidence>
<keyword evidence="3" id="KW-1185">Reference proteome</keyword>
<keyword evidence="1" id="KW-0812">Transmembrane</keyword>
<keyword evidence="1" id="KW-0472">Membrane</keyword>
<dbReference type="EMBL" id="WSZM01000776">
    <property type="protein sequence ID" value="KAF4029729.1"/>
    <property type="molecule type" value="Genomic_DNA"/>
</dbReference>
<name>A0A833SNP9_PHYIN</name>
<evidence type="ECO:0000313" key="3">
    <source>
        <dbReference type="Proteomes" id="UP000602510"/>
    </source>
</evidence>
<accession>A0A833SNP9</accession>
<dbReference type="SUPFAM" id="SSF46689">
    <property type="entry name" value="Homeodomain-like"/>
    <property type="match status" value="1"/>
</dbReference>
<comment type="caution">
    <text evidence="2">The sequence shown here is derived from an EMBL/GenBank/DDBJ whole genome shotgun (WGS) entry which is preliminary data.</text>
</comment>
<sequence>MTYSSDFRWRAIFLMHVYGISVAYVSYIFGPKVRTLQRWYSLFLTAGVVQERKEKVKTSRWSAEVVSRVKQYVKENPTFYLEELQDFLRTRFLI</sequence>
<dbReference type="InterPro" id="IPR009057">
    <property type="entry name" value="Homeodomain-like_sf"/>
</dbReference>
<evidence type="ECO:0000313" key="2">
    <source>
        <dbReference type="EMBL" id="KAF4029729.1"/>
    </source>
</evidence>
<keyword evidence="1" id="KW-1133">Transmembrane helix</keyword>
<protein>
    <submittedName>
        <fullName evidence="2">Uncharacterized protein</fullName>
    </submittedName>
</protein>
<reference evidence="2" key="1">
    <citation type="submission" date="2020-04" db="EMBL/GenBank/DDBJ databases">
        <title>Hybrid Assembly of Korean Phytophthora infestans isolates.</title>
        <authorList>
            <person name="Prokchorchik M."/>
            <person name="Lee Y."/>
            <person name="Seo J."/>
            <person name="Cho J.-H."/>
            <person name="Park Y.-E."/>
            <person name="Jang D.-C."/>
            <person name="Im J.-S."/>
            <person name="Choi J.-G."/>
            <person name="Park H.-J."/>
            <person name="Lee G.-B."/>
            <person name="Lee Y.-G."/>
            <person name="Hong S.-Y."/>
            <person name="Cho K."/>
            <person name="Sohn K.H."/>
        </authorList>
    </citation>
    <scope>NUCLEOTIDE SEQUENCE</scope>
    <source>
        <strain evidence="2">KR_1_A1</strain>
    </source>
</reference>
<dbReference type="Proteomes" id="UP000602510">
    <property type="component" value="Unassembled WGS sequence"/>
</dbReference>